<evidence type="ECO:0000256" key="2">
    <source>
        <dbReference type="SAM" id="MobiDB-lite"/>
    </source>
</evidence>
<dbReference type="OMA" id="ASAELWC"/>
<gene>
    <name evidence="4" type="ORF">OsI_29886</name>
</gene>
<evidence type="ECO:0000313" key="5">
    <source>
        <dbReference type="Proteomes" id="UP000007015"/>
    </source>
</evidence>
<feature type="compositionally biased region" description="Pro residues" evidence="2">
    <location>
        <begin position="235"/>
        <end position="252"/>
    </location>
</feature>
<feature type="domain" description="LOB" evidence="3">
    <location>
        <begin position="125"/>
        <end position="226"/>
    </location>
</feature>
<evidence type="ECO:0000313" key="4">
    <source>
        <dbReference type="EMBL" id="EEC83882.1"/>
    </source>
</evidence>
<dbReference type="PANTHER" id="PTHR31301:SF159">
    <property type="entry name" value="LOB DOMAIN-CONTAINING PROTEIN 23"/>
    <property type="match status" value="1"/>
</dbReference>
<feature type="region of interest" description="Disordered" evidence="2">
    <location>
        <begin position="90"/>
        <end position="120"/>
    </location>
</feature>
<sequence length="279" mass="30344">MPTEGEEREDGSGAGCGVLKHLPNTPTPTLPSPGALPPVNSCTRASCKICPAAGSTLVIVVFVVIVVESASAELWCTWYMRSKDSAVSSPNPAKIFGDPAPKISRTMQDPEEEDDDQQQQHPAARRCAACRYLRRRCADDCVLAPFFPASRPHRYACVHRVFGASNVARLLQSLPMAERGNAANTMAMEAYWRVQDPVYGCTGIINRLQEEIRAVQCELARTQAHLAIDVASSQQPPPPPPPPPLPSPPPPQQQQQQQEEQSPPPLLDPADEFLNLDGL</sequence>
<comment type="similarity">
    <text evidence="1">Belongs to the LOB domain-containing protein family.</text>
</comment>
<dbReference type="Proteomes" id="UP000007015">
    <property type="component" value="Chromosome 8"/>
</dbReference>
<evidence type="ECO:0000259" key="3">
    <source>
        <dbReference type="PROSITE" id="PS50891"/>
    </source>
</evidence>
<dbReference type="PANTHER" id="PTHR31301">
    <property type="entry name" value="LOB DOMAIN-CONTAINING PROTEIN 4-RELATED"/>
    <property type="match status" value="1"/>
</dbReference>
<feature type="region of interest" description="Disordered" evidence="2">
    <location>
        <begin position="231"/>
        <end position="279"/>
    </location>
</feature>
<feature type="region of interest" description="Disordered" evidence="2">
    <location>
        <begin position="1"/>
        <end position="33"/>
    </location>
</feature>
<name>B8B8W2_ORYSI</name>
<reference evidence="4 5" key="1">
    <citation type="journal article" date="2005" name="PLoS Biol.">
        <title>The genomes of Oryza sativa: a history of duplications.</title>
        <authorList>
            <person name="Yu J."/>
            <person name="Wang J."/>
            <person name="Lin W."/>
            <person name="Li S."/>
            <person name="Li H."/>
            <person name="Zhou J."/>
            <person name="Ni P."/>
            <person name="Dong W."/>
            <person name="Hu S."/>
            <person name="Zeng C."/>
            <person name="Zhang J."/>
            <person name="Zhang Y."/>
            <person name="Li R."/>
            <person name="Xu Z."/>
            <person name="Li S."/>
            <person name="Li X."/>
            <person name="Zheng H."/>
            <person name="Cong L."/>
            <person name="Lin L."/>
            <person name="Yin J."/>
            <person name="Geng J."/>
            <person name="Li G."/>
            <person name="Shi J."/>
            <person name="Liu J."/>
            <person name="Lv H."/>
            <person name="Li J."/>
            <person name="Wang J."/>
            <person name="Deng Y."/>
            <person name="Ran L."/>
            <person name="Shi X."/>
            <person name="Wang X."/>
            <person name="Wu Q."/>
            <person name="Li C."/>
            <person name="Ren X."/>
            <person name="Wang J."/>
            <person name="Wang X."/>
            <person name="Li D."/>
            <person name="Liu D."/>
            <person name="Zhang X."/>
            <person name="Ji Z."/>
            <person name="Zhao W."/>
            <person name="Sun Y."/>
            <person name="Zhang Z."/>
            <person name="Bao J."/>
            <person name="Han Y."/>
            <person name="Dong L."/>
            <person name="Ji J."/>
            <person name="Chen P."/>
            <person name="Wu S."/>
            <person name="Liu J."/>
            <person name="Xiao Y."/>
            <person name="Bu D."/>
            <person name="Tan J."/>
            <person name="Yang L."/>
            <person name="Ye C."/>
            <person name="Zhang J."/>
            <person name="Xu J."/>
            <person name="Zhou Y."/>
            <person name="Yu Y."/>
            <person name="Zhang B."/>
            <person name="Zhuang S."/>
            <person name="Wei H."/>
            <person name="Liu B."/>
            <person name="Lei M."/>
            <person name="Yu H."/>
            <person name="Li Y."/>
            <person name="Xu H."/>
            <person name="Wei S."/>
            <person name="He X."/>
            <person name="Fang L."/>
            <person name="Zhang Z."/>
            <person name="Zhang Y."/>
            <person name="Huang X."/>
            <person name="Su Z."/>
            <person name="Tong W."/>
            <person name="Li J."/>
            <person name="Tong Z."/>
            <person name="Li S."/>
            <person name="Ye J."/>
            <person name="Wang L."/>
            <person name="Fang L."/>
            <person name="Lei T."/>
            <person name="Chen C."/>
            <person name="Chen H."/>
            <person name="Xu Z."/>
            <person name="Li H."/>
            <person name="Huang H."/>
            <person name="Zhang F."/>
            <person name="Xu H."/>
            <person name="Li N."/>
            <person name="Zhao C."/>
            <person name="Li S."/>
            <person name="Dong L."/>
            <person name="Huang Y."/>
            <person name="Li L."/>
            <person name="Xi Y."/>
            <person name="Qi Q."/>
            <person name="Li W."/>
            <person name="Zhang B."/>
            <person name="Hu W."/>
            <person name="Zhang Y."/>
            <person name="Tian X."/>
            <person name="Jiao Y."/>
            <person name="Liang X."/>
            <person name="Jin J."/>
            <person name="Gao L."/>
            <person name="Zheng W."/>
            <person name="Hao B."/>
            <person name="Liu S."/>
            <person name="Wang W."/>
            <person name="Yuan L."/>
            <person name="Cao M."/>
            <person name="McDermott J."/>
            <person name="Samudrala R."/>
            <person name="Wang J."/>
            <person name="Wong G.K."/>
            <person name="Yang H."/>
        </authorList>
    </citation>
    <scope>NUCLEOTIDE SEQUENCE [LARGE SCALE GENOMIC DNA]</scope>
    <source>
        <strain evidence="5">cv. 93-11</strain>
    </source>
</reference>
<dbReference type="EMBL" id="CM000133">
    <property type="protein sequence ID" value="EEC83882.1"/>
    <property type="molecule type" value="Genomic_DNA"/>
</dbReference>
<protein>
    <recommendedName>
        <fullName evidence="3">LOB domain-containing protein</fullName>
    </recommendedName>
</protein>
<keyword evidence="5" id="KW-1185">Reference proteome</keyword>
<dbReference type="AlphaFoldDB" id="B8B8W2"/>
<dbReference type="Pfam" id="PF03195">
    <property type="entry name" value="LOB"/>
    <property type="match status" value="1"/>
</dbReference>
<dbReference type="InterPro" id="IPR004883">
    <property type="entry name" value="LOB"/>
</dbReference>
<dbReference type="Gramene" id="BGIOSGA029005-TA">
    <property type="protein sequence ID" value="BGIOSGA029005-PA"/>
    <property type="gene ID" value="BGIOSGA029005"/>
</dbReference>
<proteinExistence type="inferred from homology"/>
<organism evidence="4 5">
    <name type="scientific">Oryza sativa subsp. indica</name>
    <name type="common">Rice</name>
    <dbReference type="NCBI Taxonomy" id="39946"/>
    <lineage>
        <taxon>Eukaryota</taxon>
        <taxon>Viridiplantae</taxon>
        <taxon>Streptophyta</taxon>
        <taxon>Embryophyta</taxon>
        <taxon>Tracheophyta</taxon>
        <taxon>Spermatophyta</taxon>
        <taxon>Magnoliopsida</taxon>
        <taxon>Liliopsida</taxon>
        <taxon>Poales</taxon>
        <taxon>Poaceae</taxon>
        <taxon>BOP clade</taxon>
        <taxon>Oryzoideae</taxon>
        <taxon>Oryzeae</taxon>
        <taxon>Oryzinae</taxon>
        <taxon>Oryza</taxon>
        <taxon>Oryza sativa</taxon>
    </lineage>
</organism>
<accession>B8B8W2</accession>
<dbReference type="STRING" id="39946.B8B8W2"/>
<dbReference type="PROSITE" id="PS50891">
    <property type="entry name" value="LOB"/>
    <property type="match status" value="1"/>
</dbReference>
<dbReference type="HOGENOM" id="CLU_058353_2_0_1"/>
<evidence type="ECO:0000256" key="1">
    <source>
        <dbReference type="ARBA" id="ARBA00005474"/>
    </source>
</evidence>